<feature type="region of interest" description="Disordered" evidence="1">
    <location>
        <begin position="635"/>
        <end position="655"/>
    </location>
</feature>
<dbReference type="Proteomes" id="UP001652660">
    <property type="component" value="Chromosome 2c"/>
</dbReference>
<dbReference type="PANTHER" id="PTHR34775:SF4">
    <property type="entry name" value="TRANSMEMBRANE PROTEIN"/>
    <property type="match status" value="1"/>
</dbReference>
<feature type="compositionally biased region" description="Polar residues" evidence="1">
    <location>
        <begin position="94"/>
        <end position="111"/>
    </location>
</feature>
<keyword evidence="3" id="KW-1185">Reference proteome</keyword>
<sequence>MAVPSNSRSPSPLSSRPTASHSRNSSDSNAAARRSFSGNHFARPSVLTNPRSLNPVTPANSPAGFGRRNSFGCDEKENEKDQNLKPVKVVKSPANGSKNFMSPTISAASKITPSPRKKILVERNDPLRTSISLSEGKAIFFSGNSSENKEDLAVDQQNGEGKRVVVEGPQSSKASKRVTFLEVHSDSENATEVKPETVTVNSSPKNMPSCFPISPIIAPLDADPSLPPYDPKTNYLSPRPQFLHYKPNPRIEVLLNKEKGLDLGEAKRLDDSFLLEASESYSDNDGTEGSCSEESQKDSEDYSVENVVPEAEEEGVHVYEVSTIGDPITEDSFMGIIEEKEEPKTSNEPICQDMCEGIAEGVDEAKTFSPPDSCHMSDGTVDDTGKARPWFFSRLKSVSLLLVLLMIACLSIWGTDSPFMDSSSISNILKFSKLTEPSQLAVSAKANLNGLGVRFKQLSLDSISHMSLLINNIGGVDNIGTVKFMNLTDLQSDMLVSSFLGDYEQRQTFLTDLERENLEEGEGSETEPFEEQTFADVFSDDFFEKDSEEESEMEIEESPPAPVQLAEMNELEKSETLWNHEAVSSNVDTELKYKLDYEGNSTPVLETPGAKSESEAFRNNPEAIESLNIEVDMPHDSGAKVESSSADSDHESTSDALSAIVEDRSSEMAKFPIGGSENKYRVYSVMVMASLVLALVSAAASVYLKQCNAGDPNLLVHTDGLSSEKISPVSSVPQKMFQENASCHNWATEVDVEGEESFPSEMSSSKRSSSYSRKDLRGANEVHSHERKPRKYSKRESLASSSEFSEGSPSYGSFTTYERISNKHANGDDEIMTPVRRSSMLRYQVNFSWLIEYAHLNHKYGEIVFTFDLGMLLIVV</sequence>
<dbReference type="GeneID" id="140035146"/>
<evidence type="ECO:0000313" key="4">
    <source>
        <dbReference type="RefSeq" id="XP_071930999.1"/>
    </source>
</evidence>
<feature type="region of interest" description="Disordered" evidence="1">
    <location>
        <begin position="147"/>
        <end position="205"/>
    </location>
</feature>
<organism evidence="3 4">
    <name type="scientific">Coffea arabica</name>
    <name type="common">Arabian coffee</name>
    <dbReference type="NCBI Taxonomy" id="13443"/>
    <lineage>
        <taxon>Eukaryota</taxon>
        <taxon>Viridiplantae</taxon>
        <taxon>Streptophyta</taxon>
        <taxon>Embryophyta</taxon>
        <taxon>Tracheophyta</taxon>
        <taxon>Spermatophyta</taxon>
        <taxon>Magnoliopsida</taxon>
        <taxon>eudicotyledons</taxon>
        <taxon>Gunneridae</taxon>
        <taxon>Pentapetalae</taxon>
        <taxon>asterids</taxon>
        <taxon>lamiids</taxon>
        <taxon>Gentianales</taxon>
        <taxon>Rubiaceae</taxon>
        <taxon>Ixoroideae</taxon>
        <taxon>Gardenieae complex</taxon>
        <taxon>Bertiereae - Coffeeae clade</taxon>
        <taxon>Coffeeae</taxon>
        <taxon>Coffea</taxon>
    </lineage>
</organism>
<feature type="region of interest" description="Disordered" evidence="1">
    <location>
        <begin position="278"/>
        <end position="302"/>
    </location>
</feature>
<feature type="compositionally biased region" description="Low complexity" evidence="1">
    <location>
        <begin position="798"/>
        <end position="811"/>
    </location>
</feature>
<feature type="compositionally biased region" description="Polar residues" evidence="1">
    <location>
        <begin position="279"/>
        <end position="293"/>
    </location>
</feature>
<feature type="compositionally biased region" description="Basic and acidic residues" evidence="1">
    <location>
        <begin position="772"/>
        <end position="784"/>
    </location>
</feature>
<gene>
    <name evidence="4" type="primary">LOC140035146</name>
</gene>
<evidence type="ECO:0000313" key="3">
    <source>
        <dbReference type="Proteomes" id="UP001652660"/>
    </source>
</evidence>
<feature type="compositionally biased region" description="Low complexity" evidence="1">
    <location>
        <begin position="759"/>
        <end position="771"/>
    </location>
</feature>
<feature type="compositionally biased region" description="Basic and acidic residues" evidence="1">
    <location>
        <begin position="183"/>
        <end position="195"/>
    </location>
</feature>
<reference evidence="4" key="1">
    <citation type="submission" date="2025-08" db="UniProtKB">
        <authorList>
            <consortium name="RefSeq"/>
        </authorList>
    </citation>
    <scope>IDENTIFICATION</scope>
    <source>
        <tissue evidence="4">Leaves</tissue>
    </source>
</reference>
<feature type="region of interest" description="Disordered" evidence="1">
    <location>
        <begin position="1"/>
        <end position="111"/>
    </location>
</feature>
<feature type="compositionally biased region" description="Basic and acidic residues" evidence="1">
    <location>
        <begin position="73"/>
        <end position="83"/>
    </location>
</feature>
<keyword evidence="2" id="KW-0472">Membrane</keyword>
<keyword evidence="2" id="KW-0812">Transmembrane</keyword>
<proteinExistence type="predicted"/>
<feature type="compositionally biased region" description="Polar residues" evidence="1">
    <location>
        <begin position="46"/>
        <end position="60"/>
    </location>
</feature>
<name>A0ABM4WH10_COFAR</name>
<dbReference type="PANTHER" id="PTHR34775">
    <property type="entry name" value="TRANSMEMBRANE PROTEIN"/>
    <property type="match status" value="1"/>
</dbReference>
<feature type="region of interest" description="Disordered" evidence="1">
    <location>
        <begin position="754"/>
        <end position="811"/>
    </location>
</feature>
<evidence type="ECO:0000256" key="1">
    <source>
        <dbReference type="SAM" id="MobiDB-lite"/>
    </source>
</evidence>
<accession>A0ABM4WH10</accession>
<evidence type="ECO:0000256" key="2">
    <source>
        <dbReference type="SAM" id="Phobius"/>
    </source>
</evidence>
<feature type="transmembrane region" description="Helical" evidence="2">
    <location>
        <begin position="682"/>
        <end position="704"/>
    </location>
</feature>
<dbReference type="RefSeq" id="XP_071930999.1">
    <property type="nucleotide sequence ID" value="XM_072074898.1"/>
</dbReference>
<feature type="compositionally biased region" description="Low complexity" evidence="1">
    <location>
        <begin position="1"/>
        <end position="37"/>
    </location>
</feature>
<keyword evidence="2" id="KW-1133">Transmembrane helix</keyword>
<protein>
    <submittedName>
        <fullName evidence="4">Uncharacterized protein</fullName>
    </submittedName>
</protein>